<dbReference type="EC" id="3.1.1.-" evidence="3"/>
<dbReference type="SUPFAM" id="SSF53474">
    <property type="entry name" value="alpha/beta-Hydrolases"/>
    <property type="match status" value="1"/>
</dbReference>
<evidence type="ECO:0000256" key="2">
    <source>
        <dbReference type="ARBA" id="ARBA00022801"/>
    </source>
</evidence>
<protein>
    <recommendedName>
        <fullName evidence="3">Carboxylic ester hydrolase</fullName>
        <ecNumber evidence="3">3.1.1.-</ecNumber>
    </recommendedName>
</protein>
<keyword evidence="2 3" id="KW-0378">Hydrolase</keyword>
<evidence type="ECO:0000313" key="6">
    <source>
        <dbReference type="Proteomes" id="UP000247459"/>
    </source>
</evidence>
<reference evidence="5 6" key="1">
    <citation type="submission" date="2018-01" db="EMBL/GenBank/DDBJ databases">
        <title>Genome sequence of the PGP bacterium Paenibacillus illinoisensis E3.</title>
        <authorList>
            <person name="Rolli E."/>
            <person name="Marasco R."/>
            <person name="Bessem C."/>
            <person name="Michoud G."/>
            <person name="Gaiarsa S."/>
            <person name="Borin S."/>
            <person name="Daffonchio D."/>
        </authorList>
    </citation>
    <scope>NUCLEOTIDE SEQUENCE [LARGE SCALE GENOMIC DNA]</scope>
    <source>
        <strain evidence="5 6">E3</strain>
    </source>
</reference>
<dbReference type="InterPro" id="IPR029058">
    <property type="entry name" value="AB_hydrolase_fold"/>
</dbReference>
<sequence>MNKDAQFREENVVLLRIVQVENGQVQGLPAADPRVTSFKGIPFAAPPVGQNRWRAPQPASDWDGVLQAFDFAPTSMQAPTVIDDNNIYTREWSVDPDLPMSEDCLYLNVWTPAKRTDEKLPVFVWYFGGGLQVGHTAEMEFDGERIARRGIVVVTVNYRLNAFGFLCHPEISAESPQAPANFGHLDQQAGTAWVKRNISAFGGDPDQITIGGQSAGGGSVLSQMTSPQNKGLFQRAVIMSGIATELYPNVRVPSVRGTLRDAEQKGVDFFRFLGVSSLDEARQLDAVTLRDKILEYQSFWGTVIDDQFCTGDPFIRFMQHKRELVPVMLGHTSSEFWTKPAVSSMEELKQTATELFGEDAPVFLQRCGADTEDLDHVLQQASIRMIEHAIQLVIRSTSEHPSETPLYYYNFDAEIPGWDQPGTFHSVDLWFFFETLAKCWRPFVGKHYDLARQMCNYLSNFIATGDPNGLDSTGKPLPYWIPSSTEQPYRMEFGDTSQLQRAEPGPVLELVIKQYFKKQNEPVV</sequence>
<proteinExistence type="inferred from homology"/>
<dbReference type="InterPro" id="IPR019826">
    <property type="entry name" value="Carboxylesterase_B_AS"/>
</dbReference>
<dbReference type="EMBL" id="PRLG01000032">
    <property type="protein sequence ID" value="PYY25784.1"/>
    <property type="molecule type" value="Genomic_DNA"/>
</dbReference>
<dbReference type="Proteomes" id="UP000247459">
    <property type="component" value="Unassembled WGS sequence"/>
</dbReference>
<organism evidence="5 6">
    <name type="scientific">Paenibacillus illinoisensis</name>
    <dbReference type="NCBI Taxonomy" id="59845"/>
    <lineage>
        <taxon>Bacteria</taxon>
        <taxon>Bacillati</taxon>
        <taxon>Bacillota</taxon>
        <taxon>Bacilli</taxon>
        <taxon>Bacillales</taxon>
        <taxon>Paenibacillaceae</taxon>
        <taxon>Paenibacillus</taxon>
    </lineage>
</organism>
<evidence type="ECO:0000313" key="5">
    <source>
        <dbReference type="EMBL" id="PYY25784.1"/>
    </source>
</evidence>
<dbReference type="PROSITE" id="PS00941">
    <property type="entry name" value="CARBOXYLESTERASE_B_2"/>
    <property type="match status" value="1"/>
</dbReference>
<dbReference type="GO" id="GO:0016787">
    <property type="term" value="F:hydrolase activity"/>
    <property type="evidence" value="ECO:0007669"/>
    <property type="project" value="UniProtKB-KW"/>
</dbReference>
<dbReference type="Pfam" id="PF00135">
    <property type="entry name" value="COesterase"/>
    <property type="match status" value="1"/>
</dbReference>
<name>A0A2W0C249_9BACL</name>
<comment type="similarity">
    <text evidence="1 3">Belongs to the type-B carboxylesterase/lipase family.</text>
</comment>
<evidence type="ECO:0000256" key="1">
    <source>
        <dbReference type="ARBA" id="ARBA00005964"/>
    </source>
</evidence>
<dbReference type="InterPro" id="IPR050309">
    <property type="entry name" value="Type-B_Carboxylest/Lipase"/>
</dbReference>
<dbReference type="PROSITE" id="PS00122">
    <property type="entry name" value="CARBOXYLESTERASE_B_1"/>
    <property type="match status" value="1"/>
</dbReference>
<accession>A0A2W0C249</accession>
<dbReference type="InterPro" id="IPR002018">
    <property type="entry name" value="CarbesteraseB"/>
</dbReference>
<feature type="domain" description="Carboxylesterase type B" evidence="4">
    <location>
        <begin position="17"/>
        <end position="498"/>
    </location>
</feature>
<dbReference type="Gene3D" id="3.40.50.1820">
    <property type="entry name" value="alpha/beta hydrolase"/>
    <property type="match status" value="1"/>
</dbReference>
<gene>
    <name evidence="5" type="primary">pnbA</name>
    <name evidence="5" type="ORF">PIL02S_06361</name>
</gene>
<evidence type="ECO:0000256" key="3">
    <source>
        <dbReference type="RuleBase" id="RU361235"/>
    </source>
</evidence>
<dbReference type="InterPro" id="IPR019819">
    <property type="entry name" value="Carboxylesterase_B_CS"/>
</dbReference>
<dbReference type="AlphaFoldDB" id="A0A2W0C249"/>
<comment type="caution">
    <text evidence="5">The sequence shown here is derived from an EMBL/GenBank/DDBJ whole genome shotgun (WGS) entry which is preliminary data.</text>
</comment>
<evidence type="ECO:0000259" key="4">
    <source>
        <dbReference type="Pfam" id="PF00135"/>
    </source>
</evidence>
<dbReference type="PANTHER" id="PTHR11559">
    <property type="entry name" value="CARBOXYLESTERASE"/>
    <property type="match status" value="1"/>
</dbReference>